<sequence>MRKQKTNEAKEAGEKGLQKPQPLIRGRGSKRKVTELGDDEYDDQDLDDMTVPASLLKPSKR</sequence>
<dbReference type="AlphaFoldDB" id="A0A423W8N7"/>
<proteinExistence type="predicted"/>
<protein>
    <submittedName>
        <fullName evidence="2">Uncharacterized protein</fullName>
    </submittedName>
</protein>
<organism evidence="2 3">
    <name type="scientific">Cytospora chrysosperma</name>
    <name type="common">Cytospora canker fungus</name>
    <name type="synonym">Sphaeria chrysosperma</name>
    <dbReference type="NCBI Taxonomy" id="252740"/>
    <lineage>
        <taxon>Eukaryota</taxon>
        <taxon>Fungi</taxon>
        <taxon>Dikarya</taxon>
        <taxon>Ascomycota</taxon>
        <taxon>Pezizomycotina</taxon>
        <taxon>Sordariomycetes</taxon>
        <taxon>Sordariomycetidae</taxon>
        <taxon>Diaporthales</taxon>
        <taxon>Cytosporaceae</taxon>
        <taxon>Cytospora</taxon>
    </lineage>
</organism>
<feature type="compositionally biased region" description="Acidic residues" evidence="1">
    <location>
        <begin position="36"/>
        <end position="48"/>
    </location>
</feature>
<feature type="region of interest" description="Disordered" evidence="1">
    <location>
        <begin position="1"/>
        <end position="61"/>
    </location>
</feature>
<name>A0A423W8N7_CYTCH</name>
<reference evidence="2 3" key="1">
    <citation type="submission" date="2015-09" db="EMBL/GenBank/DDBJ databases">
        <title>Host preference determinants of Valsa canker pathogens revealed by comparative genomics.</title>
        <authorList>
            <person name="Yin Z."/>
            <person name="Huang L."/>
        </authorList>
    </citation>
    <scope>NUCLEOTIDE SEQUENCE [LARGE SCALE GENOMIC DNA]</scope>
    <source>
        <strain evidence="2 3">YSFL</strain>
    </source>
</reference>
<evidence type="ECO:0000256" key="1">
    <source>
        <dbReference type="SAM" id="MobiDB-lite"/>
    </source>
</evidence>
<dbReference type="EMBL" id="LJZO01000010">
    <property type="protein sequence ID" value="ROV99709.1"/>
    <property type="molecule type" value="Genomic_DNA"/>
</dbReference>
<dbReference type="Proteomes" id="UP000284375">
    <property type="component" value="Unassembled WGS sequence"/>
</dbReference>
<evidence type="ECO:0000313" key="2">
    <source>
        <dbReference type="EMBL" id="ROV99709.1"/>
    </source>
</evidence>
<gene>
    <name evidence="2" type="ORF">VSDG_02943</name>
</gene>
<evidence type="ECO:0000313" key="3">
    <source>
        <dbReference type="Proteomes" id="UP000284375"/>
    </source>
</evidence>
<accession>A0A423W8N7</accession>
<comment type="caution">
    <text evidence="2">The sequence shown here is derived from an EMBL/GenBank/DDBJ whole genome shotgun (WGS) entry which is preliminary data.</text>
</comment>
<feature type="compositionally biased region" description="Basic and acidic residues" evidence="1">
    <location>
        <begin position="1"/>
        <end position="17"/>
    </location>
</feature>
<keyword evidence="3" id="KW-1185">Reference proteome</keyword>